<keyword evidence="3" id="KW-1185">Reference proteome</keyword>
<name>A0ABM7N2D6_ERWRD</name>
<dbReference type="InterPro" id="IPR055903">
    <property type="entry name" value="DUF7480"/>
</dbReference>
<dbReference type="NCBIfam" id="NF045617">
    <property type="entry name" value="mostly_LP"/>
    <property type="match status" value="1"/>
</dbReference>
<feature type="domain" description="DUF7480" evidence="1">
    <location>
        <begin position="33"/>
        <end position="124"/>
    </location>
</feature>
<dbReference type="Pfam" id="PF24295">
    <property type="entry name" value="DUF7480"/>
    <property type="match status" value="1"/>
</dbReference>
<dbReference type="RefSeq" id="WP_212812994.1">
    <property type="nucleotide sequence ID" value="NZ_AP024329.1"/>
</dbReference>
<sequence length="151" mass="17249">MKINNPLLPALLSLLLTGCWLGDHFPSLELGQVSRTDAGFCFQINNAGDYYAHYLSIRDRDAPPRSGFNRDFPALKIANNQLCIPDTYYQFPESGELNVEISLRSPTERRMMRRIIVSEFMMIKGVPHPFAPRDYSVITEDYSRESENNDG</sequence>
<dbReference type="PROSITE" id="PS51257">
    <property type="entry name" value="PROKAR_LIPOPROTEIN"/>
    <property type="match status" value="1"/>
</dbReference>
<accession>A0ABM7N2D6</accession>
<evidence type="ECO:0000313" key="3">
    <source>
        <dbReference type="Proteomes" id="UP000677515"/>
    </source>
</evidence>
<evidence type="ECO:0000313" key="2">
    <source>
        <dbReference type="EMBL" id="BCQ35600.1"/>
    </source>
</evidence>
<organism evidence="2 3">
    <name type="scientific">Erwinia rhapontici</name>
    <name type="common">Pectobacterium rhapontici</name>
    <dbReference type="NCBI Taxonomy" id="55212"/>
    <lineage>
        <taxon>Bacteria</taxon>
        <taxon>Pseudomonadati</taxon>
        <taxon>Pseudomonadota</taxon>
        <taxon>Gammaproteobacteria</taxon>
        <taxon>Enterobacterales</taxon>
        <taxon>Erwiniaceae</taxon>
        <taxon>Erwinia</taxon>
    </lineage>
</organism>
<reference evidence="2 3" key="1">
    <citation type="submission" date="2021-01" db="EMBL/GenBank/DDBJ databases">
        <title>Complete genome sequence of Erwinia rhapontici MAFF 311153.</title>
        <authorList>
            <person name="Morohoshi T."/>
            <person name="Someya N."/>
        </authorList>
    </citation>
    <scope>NUCLEOTIDE SEQUENCE [LARGE SCALE GENOMIC DNA]</scope>
    <source>
        <strain evidence="2 3">MAFF 311153</strain>
    </source>
</reference>
<gene>
    <name evidence="2" type="ORF">ERHA53_29430</name>
</gene>
<dbReference type="Proteomes" id="UP000677515">
    <property type="component" value="Chromosome"/>
</dbReference>
<evidence type="ECO:0000259" key="1">
    <source>
        <dbReference type="Pfam" id="PF24295"/>
    </source>
</evidence>
<dbReference type="InterPro" id="IPR054657">
    <property type="entry name" value="T6SS_periplasmic_put"/>
</dbReference>
<dbReference type="EMBL" id="AP024329">
    <property type="protein sequence ID" value="BCQ35600.1"/>
    <property type="molecule type" value="Genomic_DNA"/>
</dbReference>
<proteinExistence type="predicted"/>
<protein>
    <recommendedName>
        <fullName evidence="1">DUF7480 domain-containing protein</fullName>
    </recommendedName>
</protein>